<feature type="region of interest" description="Disordered" evidence="1">
    <location>
        <begin position="218"/>
        <end position="366"/>
    </location>
</feature>
<dbReference type="EMBL" id="CM017328">
    <property type="protein sequence ID" value="KAE8124067.1"/>
    <property type="molecule type" value="Genomic_DNA"/>
</dbReference>
<sequence>MEEPVKDQSQTPNPGNVGAVRPKLQRYPLRSGAKSKEEKPPVAELSNHSASKRGISTSSVSKSVGVLDLSSKDKSAKPPRRLSIPAKSTVSPVAKLGGNITPISEVRTRGSVTSQGKSDTPVSDVSRSTSRKKFSVLSSASYWLSQIKLSESASKHSISLGFFKLALEAGSEPLQRMRDELKSYTQRHNNLSELGELVKELFERYNISENIEQFQVSETISQVPEEGTRSSDDDVQSSSSIGGTRKLRPRSLNTDATQTSPVAESTKKETIQKSNRAIRTRGSLNKNSVNSRPVSESEGNKSLKKPEKPNKLESNKLKDKNKRGKKSAAGTGKVQVSTLPAEDTPQENKENMDALSIEEISPTEVL</sequence>
<dbReference type="PANTHER" id="PTHR34468:SF2">
    <property type="entry name" value="MICROTUBULE-ASSOCIATED FUTSCH-LIKE PROTEIN"/>
    <property type="match status" value="1"/>
</dbReference>
<dbReference type="Proteomes" id="UP000327013">
    <property type="component" value="Chromosome 8"/>
</dbReference>
<reference evidence="2 3" key="1">
    <citation type="submission" date="2019-06" db="EMBL/GenBank/DDBJ databases">
        <title>A chromosomal-level reference genome of Carpinus fangiana (Coryloideae, Betulaceae).</title>
        <authorList>
            <person name="Yang X."/>
            <person name="Wang Z."/>
            <person name="Zhang L."/>
            <person name="Hao G."/>
            <person name="Liu J."/>
            <person name="Yang Y."/>
        </authorList>
    </citation>
    <scope>NUCLEOTIDE SEQUENCE [LARGE SCALE GENOMIC DNA]</scope>
    <source>
        <strain evidence="2">Cfa_2016G</strain>
        <tissue evidence="2">Leaf</tissue>
    </source>
</reference>
<feature type="compositionally biased region" description="Polar residues" evidence="1">
    <location>
        <begin position="110"/>
        <end position="128"/>
    </location>
</feature>
<dbReference type="PANTHER" id="PTHR34468">
    <property type="entry name" value="MICROTUBULE-ASSOCIATED FUTSCH-LIKE PROTEIN"/>
    <property type="match status" value="1"/>
</dbReference>
<feature type="compositionally biased region" description="Polar residues" evidence="1">
    <location>
        <begin position="251"/>
        <end position="263"/>
    </location>
</feature>
<dbReference type="OrthoDB" id="1930709at2759"/>
<dbReference type="AlphaFoldDB" id="A0A5N6RQ70"/>
<evidence type="ECO:0000313" key="3">
    <source>
        <dbReference type="Proteomes" id="UP000327013"/>
    </source>
</evidence>
<proteinExistence type="predicted"/>
<accession>A0A5N6RQ70</accession>
<feature type="region of interest" description="Disordered" evidence="1">
    <location>
        <begin position="1"/>
        <end position="129"/>
    </location>
</feature>
<name>A0A5N6RQ70_9ROSI</name>
<gene>
    <name evidence="2" type="ORF">FH972_018977</name>
</gene>
<protein>
    <submittedName>
        <fullName evidence="2">Uncharacterized protein</fullName>
    </submittedName>
</protein>
<feature type="compositionally biased region" description="Basic and acidic residues" evidence="1">
    <location>
        <begin position="298"/>
        <end position="318"/>
    </location>
</feature>
<feature type="compositionally biased region" description="Polar residues" evidence="1">
    <location>
        <begin position="272"/>
        <end position="294"/>
    </location>
</feature>
<organism evidence="2 3">
    <name type="scientific">Carpinus fangiana</name>
    <dbReference type="NCBI Taxonomy" id="176857"/>
    <lineage>
        <taxon>Eukaryota</taxon>
        <taxon>Viridiplantae</taxon>
        <taxon>Streptophyta</taxon>
        <taxon>Embryophyta</taxon>
        <taxon>Tracheophyta</taxon>
        <taxon>Spermatophyta</taxon>
        <taxon>Magnoliopsida</taxon>
        <taxon>eudicotyledons</taxon>
        <taxon>Gunneridae</taxon>
        <taxon>Pentapetalae</taxon>
        <taxon>rosids</taxon>
        <taxon>fabids</taxon>
        <taxon>Fagales</taxon>
        <taxon>Betulaceae</taxon>
        <taxon>Carpinus</taxon>
    </lineage>
</organism>
<feature type="compositionally biased region" description="Polar residues" evidence="1">
    <location>
        <begin position="46"/>
        <end position="62"/>
    </location>
</feature>
<keyword evidence="3" id="KW-1185">Reference proteome</keyword>
<evidence type="ECO:0000256" key="1">
    <source>
        <dbReference type="SAM" id="MobiDB-lite"/>
    </source>
</evidence>
<evidence type="ECO:0000313" key="2">
    <source>
        <dbReference type="EMBL" id="KAE8124067.1"/>
    </source>
</evidence>